<dbReference type="GO" id="GO:0004252">
    <property type="term" value="F:serine-type endopeptidase activity"/>
    <property type="evidence" value="ECO:0007669"/>
    <property type="project" value="InterPro"/>
</dbReference>
<dbReference type="RefSeq" id="WP_207125601.1">
    <property type="nucleotide sequence ID" value="NZ_BOPO01000053.1"/>
</dbReference>
<feature type="domain" description="Peptidase S1" evidence="3">
    <location>
        <begin position="40"/>
        <end position="264"/>
    </location>
</feature>
<dbReference type="EMBL" id="BOPO01000053">
    <property type="protein sequence ID" value="GIL27885.1"/>
    <property type="molecule type" value="Genomic_DNA"/>
</dbReference>
<dbReference type="Proteomes" id="UP000614996">
    <property type="component" value="Unassembled WGS sequence"/>
</dbReference>
<dbReference type="PANTHER" id="PTHR24253:SF153">
    <property type="entry name" value="SERINE PROTEASE HEPSIN"/>
    <property type="match status" value="1"/>
</dbReference>
<dbReference type="PROSITE" id="PS00134">
    <property type="entry name" value="TRYPSIN_HIS"/>
    <property type="match status" value="1"/>
</dbReference>
<dbReference type="PRINTS" id="PR00722">
    <property type="entry name" value="CHYMOTRYPSIN"/>
</dbReference>
<keyword evidence="5" id="KW-1185">Reference proteome</keyword>
<dbReference type="SUPFAM" id="SSF50494">
    <property type="entry name" value="Trypsin-like serine proteases"/>
    <property type="match status" value="1"/>
</dbReference>
<dbReference type="InterPro" id="IPR043504">
    <property type="entry name" value="Peptidase_S1_PA_chymotrypsin"/>
</dbReference>
<dbReference type="InterPro" id="IPR001314">
    <property type="entry name" value="Peptidase_S1A"/>
</dbReference>
<protein>
    <submittedName>
        <fullName evidence="4">Esterase</fullName>
    </submittedName>
</protein>
<reference evidence="5" key="1">
    <citation type="journal article" date="2021" name="Int. J. Syst. Evol. Microbiol.">
        <title>Actinocatenispora comari sp. nov., an endophytic actinomycete isolated from aerial parts of Comarum salesowianum.</title>
        <authorList>
            <person name="Oyunbileg N."/>
            <person name="Iizaka Y."/>
            <person name="Hamada M."/>
            <person name="Davaapurev B.O."/>
            <person name="Fukumoto A."/>
            <person name="Tsetseg B."/>
            <person name="Kato F."/>
            <person name="Tamura T."/>
            <person name="Batkhuu J."/>
            <person name="Anzai Y."/>
        </authorList>
    </citation>
    <scope>NUCLEOTIDE SEQUENCE [LARGE SCALE GENOMIC DNA]</scope>
    <source>
        <strain evidence="5">NUM-2625</strain>
    </source>
</reference>
<keyword evidence="2" id="KW-0732">Signal</keyword>
<dbReference type="Gene3D" id="2.40.10.10">
    <property type="entry name" value="Trypsin-like serine proteases"/>
    <property type="match status" value="1"/>
</dbReference>
<gene>
    <name evidence="4" type="ORF">NUM_31390</name>
</gene>
<feature type="signal peptide" evidence="2">
    <location>
        <begin position="1"/>
        <end position="34"/>
    </location>
</feature>
<dbReference type="InterPro" id="IPR001254">
    <property type="entry name" value="Trypsin_dom"/>
</dbReference>
<dbReference type="AlphaFoldDB" id="A0A8J4ABZ5"/>
<sequence>MQSRRGHGWPRRILAVAGAAALLAAGLGSLPAQAKVVPHVAHGDPAPEGAYGFSVKFTMTDIPRPDGSTYDSACSGALVAPQWVVTAGHCFHDVNRNPVSGPPQYGSTTATVGRTDLSETTGHVVDVVDVRQDPSTDIALAKLATPVTDVQPIALAQGAPHTGEVLRLTGWGATSADGAPVDHLQTGRFTVTGLDSQDVYVAGYQPSADTSACPYDSGAPYFAETDAGDVLVGVESTGPDCPHTGDETTSRVDTNLIWITGHLG</sequence>
<comment type="caution">
    <text evidence="4">The sequence shown here is derived from an EMBL/GenBank/DDBJ whole genome shotgun (WGS) entry which is preliminary data.</text>
</comment>
<evidence type="ECO:0000313" key="5">
    <source>
        <dbReference type="Proteomes" id="UP000614996"/>
    </source>
</evidence>
<dbReference type="Pfam" id="PF00089">
    <property type="entry name" value="Trypsin"/>
    <property type="match status" value="1"/>
</dbReference>
<evidence type="ECO:0000256" key="2">
    <source>
        <dbReference type="SAM" id="SignalP"/>
    </source>
</evidence>
<dbReference type="InterPro" id="IPR009003">
    <property type="entry name" value="Peptidase_S1_PA"/>
</dbReference>
<proteinExistence type="predicted"/>
<organism evidence="4 5">
    <name type="scientific">Actinocatenispora comari</name>
    <dbReference type="NCBI Taxonomy" id="2807577"/>
    <lineage>
        <taxon>Bacteria</taxon>
        <taxon>Bacillati</taxon>
        <taxon>Actinomycetota</taxon>
        <taxon>Actinomycetes</taxon>
        <taxon>Micromonosporales</taxon>
        <taxon>Micromonosporaceae</taxon>
        <taxon>Actinocatenispora</taxon>
    </lineage>
</organism>
<dbReference type="SMART" id="SM00020">
    <property type="entry name" value="Tryp_SPc"/>
    <property type="match status" value="1"/>
</dbReference>
<dbReference type="PANTHER" id="PTHR24253">
    <property type="entry name" value="TRANSMEMBRANE PROTEASE SERINE"/>
    <property type="match status" value="1"/>
</dbReference>
<keyword evidence="1" id="KW-1015">Disulfide bond</keyword>
<dbReference type="GO" id="GO:0006508">
    <property type="term" value="P:proteolysis"/>
    <property type="evidence" value="ECO:0007669"/>
    <property type="project" value="InterPro"/>
</dbReference>
<evidence type="ECO:0000259" key="3">
    <source>
        <dbReference type="PROSITE" id="PS50240"/>
    </source>
</evidence>
<accession>A0A8J4ABZ5</accession>
<evidence type="ECO:0000256" key="1">
    <source>
        <dbReference type="ARBA" id="ARBA00023157"/>
    </source>
</evidence>
<dbReference type="PROSITE" id="PS50240">
    <property type="entry name" value="TRYPSIN_DOM"/>
    <property type="match status" value="1"/>
</dbReference>
<feature type="chain" id="PRO_5035204649" evidence="2">
    <location>
        <begin position="35"/>
        <end position="264"/>
    </location>
</feature>
<name>A0A8J4ABZ5_9ACTN</name>
<evidence type="ECO:0000313" key="4">
    <source>
        <dbReference type="EMBL" id="GIL27885.1"/>
    </source>
</evidence>
<dbReference type="InterPro" id="IPR018114">
    <property type="entry name" value="TRYPSIN_HIS"/>
</dbReference>